<evidence type="ECO:0000313" key="2">
    <source>
        <dbReference type="Proteomes" id="UP001165101"/>
    </source>
</evidence>
<dbReference type="EMBL" id="BSXV01000170">
    <property type="protein sequence ID" value="GME87860.1"/>
    <property type="molecule type" value="Genomic_DNA"/>
</dbReference>
<comment type="caution">
    <text evidence="1">The sequence shown here is derived from an EMBL/GenBank/DDBJ whole genome shotgun (WGS) entry which is preliminary data.</text>
</comment>
<reference evidence="1" key="1">
    <citation type="submission" date="2023-04" db="EMBL/GenBank/DDBJ databases">
        <title>Candida boidinii NBRC 1967.</title>
        <authorList>
            <person name="Ichikawa N."/>
            <person name="Sato H."/>
            <person name="Tonouchi N."/>
        </authorList>
    </citation>
    <scope>NUCLEOTIDE SEQUENCE</scope>
    <source>
        <strain evidence="1">NBRC 1967</strain>
    </source>
</reference>
<evidence type="ECO:0000313" key="1">
    <source>
        <dbReference type="EMBL" id="GME87860.1"/>
    </source>
</evidence>
<protein>
    <submittedName>
        <fullName evidence="1">Unnamed protein product</fullName>
    </submittedName>
</protein>
<keyword evidence="2" id="KW-1185">Reference proteome</keyword>
<dbReference type="Proteomes" id="UP001165101">
    <property type="component" value="Unassembled WGS sequence"/>
</dbReference>
<organism evidence="1 2">
    <name type="scientific">Candida boidinii</name>
    <name type="common">Yeast</name>
    <dbReference type="NCBI Taxonomy" id="5477"/>
    <lineage>
        <taxon>Eukaryota</taxon>
        <taxon>Fungi</taxon>
        <taxon>Dikarya</taxon>
        <taxon>Ascomycota</taxon>
        <taxon>Saccharomycotina</taxon>
        <taxon>Pichiomycetes</taxon>
        <taxon>Pichiales</taxon>
        <taxon>Pichiaceae</taxon>
        <taxon>Ogataea</taxon>
        <taxon>Ogataea/Candida clade</taxon>
    </lineage>
</organism>
<gene>
    <name evidence="1" type="ORF">Cboi01_000059800</name>
</gene>
<name>A0ACB5THW4_CANBO</name>
<proteinExistence type="predicted"/>
<accession>A0ACB5THW4</accession>
<sequence length="289" mass="32465">MVSTKEEVLNTCLDLFRRLDPKNTSTNLNNLCRLVPDQADDLLTMVDEPLGVKRCEVSGKNFLTCDYNRDGDSYRSPWSDRYFPEEESGALHPGKVLRQMEMFANESFDIYRGLYYEGGISSVYLWDTNEDDADIDESGKVGFAGVALLKKSINPQSNGTSGIDSGSWDSIHVFEIDPTSSSSAIYQITSTVILDIATENKSEDDSIYLSGNLTRQVEKELPFENSSTHISNVGSMVEDMEFKLRNILQEVYFGKTKDILGDIRSIENLSSVNEDKLKHEELVKGFQSL</sequence>